<dbReference type="Pfam" id="PF14588">
    <property type="entry name" value="YjgF_endoribonc"/>
    <property type="match status" value="1"/>
</dbReference>
<reference evidence="2 3" key="1">
    <citation type="submission" date="2019-10" db="EMBL/GenBank/DDBJ databases">
        <title>Whole genome shotgun sequence of Acrocarpospora pleiomorpha NBRC 16267.</title>
        <authorList>
            <person name="Ichikawa N."/>
            <person name="Kimura A."/>
            <person name="Kitahashi Y."/>
            <person name="Komaki H."/>
            <person name="Oguchi A."/>
        </authorList>
    </citation>
    <scope>NUCLEOTIDE SEQUENCE [LARGE SCALE GENOMIC DNA]</scope>
    <source>
        <strain evidence="2 3">NBRC 16267</strain>
    </source>
</reference>
<dbReference type="InterPro" id="IPR035959">
    <property type="entry name" value="RutC-like_sf"/>
</dbReference>
<dbReference type="InterPro" id="IPR013813">
    <property type="entry name" value="Endoribo_LPSP/chorism_mut-like"/>
</dbReference>
<gene>
    <name evidence="2" type="primary">tdcF</name>
    <name evidence="2" type="ORF">Aple_002690</name>
</gene>
<dbReference type="Gene3D" id="3.30.1330.40">
    <property type="entry name" value="RutC-like"/>
    <property type="match status" value="1"/>
</dbReference>
<name>A0A5M3X8E3_9ACTN</name>
<evidence type="ECO:0000259" key="1">
    <source>
        <dbReference type="Pfam" id="PF14588"/>
    </source>
</evidence>
<dbReference type="SUPFAM" id="SSF55298">
    <property type="entry name" value="YjgF-like"/>
    <property type="match status" value="1"/>
</dbReference>
<protein>
    <submittedName>
        <fullName evidence="2">Bifunctional translation initiation inhibitor</fullName>
    </submittedName>
</protein>
<organism evidence="2 3">
    <name type="scientific">Acrocarpospora pleiomorpha</name>
    <dbReference type="NCBI Taxonomy" id="90975"/>
    <lineage>
        <taxon>Bacteria</taxon>
        <taxon>Bacillati</taxon>
        <taxon>Actinomycetota</taxon>
        <taxon>Actinomycetes</taxon>
        <taxon>Streptosporangiales</taxon>
        <taxon>Streptosporangiaceae</taxon>
        <taxon>Acrocarpospora</taxon>
    </lineage>
</organism>
<proteinExistence type="predicted"/>
<dbReference type="RefSeq" id="WP_218038048.1">
    <property type="nucleotide sequence ID" value="NZ_BAAAHM010000001.1"/>
</dbReference>
<keyword evidence="3" id="KW-1185">Reference proteome</keyword>
<dbReference type="PANTHER" id="PTHR43760">
    <property type="entry name" value="ENDORIBONUCLEASE-RELATED"/>
    <property type="match status" value="1"/>
</dbReference>
<sequence>MTDLTPEQRVAELGLVIPDYADPPYGQRYGTVKAFHRSGRLVLLGGITSESRDGERLHPGVLGAGLTVEQGYLSARQAAVNCLGMVRYAIGSLDEVTAIPRVQVFVAAVPAFEEHHLVAAGMSDLFLEVFGPEIGTTARATMGVTSLSRRNSVELWPTFESRDAAREAEL</sequence>
<comment type="caution">
    <text evidence="2">The sequence shown here is derived from an EMBL/GenBank/DDBJ whole genome shotgun (WGS) entry which is preliminary data.</text>
</comment>
<evidence type="ECO:0000313" key="2">
    <source>
        <dbReference type="EMBL" id="GES17374.1"/>
    </source>
</evidence>
<feature type="domain" description="Endoribonuclease L-PSP/chorismate mutase-like" evidence="1">
    <location>
        <begin position="53"/>
        <end position="140"/>
    </location>
</feature>
<dbReference type="CDD" id="cd02199">
    <property type="entry name" value="YjgF_YER057c_UK114_like_1"/>
    <property type="match status" value="1"/>
</dbReference>
<dbReference type="EMBL" id="BLAF01000004">
    <property type="protein sequence ID" value="GES17374.1"/>
    <property type="molecule type" value="Genomic_DNA"/>
</dbReference>
<dbReference type="AlphaFoldDB" id="A0A5M3X8E3"/>
<accession>A0A5M3X8E3</accession>
<dbReference type="Proteomes" id="UP000377595">
    <property type="component" value="Unassembled WGS sequence"/>
</dbReference>
<evidence type="ECO:0000313" key="3">
    <source>
        <dbReference type="Proteomes" id="UP000377595"/>
    </source>
</evidence>
<dbReference type="PANTHER" id="PTHR43760:SF1">
    <property type="entry name" value="ENDORIBONUCLEASE L-PSP_CHORISMATE MUTASE-LIKE DOMAIN-CONTAINING PROTEIN"/>
    <property type="match status" value="1"/>
</dbReference>